<feature type="domain" description="Flagellar hook protein FlgE/F/G-like D1" evidence="4">
    <location>
        <begin position="82"/>
        <end position="159"/>
    </location>
</feature>
<keyword evidence="2" id="KW-0975">Bacterial flagellum</keyword>
<proteinExistence type="inferred from homology"/>
<dbReference type="GO" id="GO:0071978">
    <property type="term" value="P:bacterial-type flagellum-dependent swarming motility"/>
    <property type="evidence" value="ECO:0007669"/>
    <property type="project" value="TreeGrafter"/>
</dbReference>
<comment type="similarity">
    <text evidence="1 2">Belongs to the flagella basal body rod proteins family.</text>
</comment>
<evidence type="ECO:0000259" key="3">
    <source>
        <dbReference type="Pfam" id="PF06429"/>
    </source>
</evidence>
<dbReference type="NCBIfam" id="TIGR03506">
    <property type="entry name" value="FlgEFG_subfam"/>
    <property type="match status" value="2"/>
</dbReference>
<reference evidence="5" key="1">
    <citation type="journal article" date="2005" name="PLoS Biol.">
        <title>New insights into metabolic properties of marine bacteria encoding proteorhodopsins.</title>
        <authorList>
            <person name="Sabehi G."/>
            <person name="Loy A."/>
            <person name="Jung K.H."/>
            <person name="Partha R."/>
            <person name="Spudich J.L."/>
            <person name="Isaacson T."/>
            <person name="Hirschberg J."/>
            <person name="Wagner M."/>
            <person name="Beja O."/>
        </authorList>
    </citation>
    <scope>NUCLEOTIDE SEQUENCE</scope>
</reference>
<dbReference type="PANTHER" id="PTHR30435">
    <property type="entry name" value="FLAGELLAR PROTEIN"/>
    <property type="match status" value="1"/>
</dbReference>
<name>Q4JMM1_9BACT</name>
<dbReference type="InterPro" id="IPR010930">
    <property type="entry name" value="Flg_bb/hook_C_dom"/>
</dbReference>
<dbReference type="SUPFAM" id="SSF117143">
    <property type="entry name" value="Flagellar hook protein flgE"/>
    <property type="match status" value="1"/>
</dbReference>
<dbReference type="PANTHER" id="PTHR30435:SF19">
    <property type="entry name" value="FLAGELLAR BASAL-BODY ROD PROTEIN FLGG"/>
    <property type="match status" value="1"/>
</dbReference>
<dbReference type="InterPro" id="IPR020013">
    <property type="entry name" value="Flagellar_FlgE/F/G"/>
</dbReference>
<accession>Q4JMM1</accession>
<dbReference type="GO" id="GO:0009425">
    <property type="term" value="C:bacterial-type flagellum basal body"/>
    <property type="evidence" value="ECO:0007669"/>
    <property type="project" value="UniProtKB-SubCell"/>
</dbReference>
<sequence>MISTIRNALKMATTDISIISNNIANSGSTGFKRSDGNFLHSYAEEIPIPGLNVGFGVVHEEPRRQDHKQGSLRVTNNSLDLAINGGGMFVALKPDDGEVTFSRDGSFLIDFVGNLVTTDNRRVVGANGEQIVIPPSKLDAAGNETLLDVIKISNTGKIQLTYGDGEMVDAGTLALAHFANSGGLKPVGGSYFKATEKSGPAILGSPTQQNFGEIVQGHLEMSNTNVANELTKLMVSQQAFSASSRLMQSAIESEKRLLG</sequence>
<dbReference type="Pfam" id="PF22692">
    <property type="entry name" value="LlgE_F_G_D1"/>
    <property type="match status" value="1"/>
</dbReference>
<protein>
    <submittedName>
        <fullName evidence="5">Predicted flagellar basal-body rod protein</fullName>
    </submittedName>
</protein>
<dbReference type="InterPro" id="IPR053967">
    <property type="entry name" value="LlgE_F_G-like_D1"/>
</dbReference>
<evidence type="ECO:0000259" key="4">
    <source>
        <dbReference type="Pfam" id="PF22692"/>
    </source>
</evidence>
<organism evidence="5">
    <name type="scientific">uncultured bacterium BAC17H8</name>
    <dbReference type="NCBI Taxonomy" id="332980"/>
    <lineage>
        <taxon>Bacteria</taxon>
        <taxon>environmental samples</taxon>
    </lineage>
</organism>
<keyword evidence="5" id="KW-0966">Cell projection</keyword>
<evidence type="ECO:0000313" key="5">
    <source>
        <dbReference type="EMBL" id="AAY87292.1"/>
    </source>
</evidence>
<keyword evidence="5" id="KW-0969">Cilium</keyword>
<dbReference type="EMBL" id="DQ068068">
    <property type="protein sequence ID" value="AAY87292.1"/>
    <property type="molecule type" value="Genomic_DNA"/>
</dbReference>
<keyword evidence="5" id="KW-0282">Flagellum</keyword>
<dbReference type="AlphaFoldDB" id="Q4JMM1"/>
<comment type="subcellular location">
    <subcellularLocation>
        <location evidence="2">Bacterial flagellum basal body</location>
    </subcellularLocation>
</comment>
<dbReference type="InterPro" id="IPR037925">
    <property type="entry name" value="FlgE/F/G-like"/>
</dbReference>
<evidence type="ECO:0000256" key="2">
    <source>
        <dbReference type="RuleBase" id="RU362116"/>
    </source>
</evidence>
<evidence type="ECO:0000256" key="1">
    <source>
        <dbReference type="ARBA" id="ARBA00009677"/>
    </source>
</evidence>
<dbReference type="Pfam" id="PF06429">
    <property type="entry name" value="Flg_bbr_C"/>
    <property type="match status" value="1"/>
</dbReference>
<feature type="domain" description="Flagellar basal-body/hook protein C-terminal" evidence="3">
    <location>
        <begin position="216"/>
        <end position="255"/>
    </location>
</feature>